<keyword evidence="2" id="KW-0812">Transmembrane</keyword>
<dbReference type="InterPro" id="IPR004151">
    <property type="entry name" value="7TM_GPCR_serpentine_rcpt_Sre"/>
</dbReference>
<comment type="similarity">
    <text evidence="1">Belongs to the nematode receptor-like protein sre family.</text>
</comment>
<evidence type="ECO:0000256" key="1">
    <source>
        <dbReference type="ARBA" id="ARBA00006803"/>
    </source>
</evidence>
<reference evidence="4" key="1">
    <citation type="submission" date="2022-10" db="EMBL/GenBank/DDBJ databases">
        <title>Genome assembly of Pristionchus species.</title>
        <authorList>
            <person name="Yoshida K."/>
            <person name="Sommer R.J."/>
        </authorList>
    </citation>
    <scope>NUCLEOTIDE SEQUENCE [LARGE SCALE GENOMIC DNA]</scope>
    <source>
        <strain evidence="4">RS5460</strain>
    </source>
</reference>
<dbReference type="EMBL" id="BTRK01000004">
    <property type="protein sequence ID" value="GMR49660.1"/>
    <property type="molecule type" value="Genomic_DNA"/>
</dbReference>
<protein>
    <recommendedName>
        <fullName evidence="5">G protein-coupled receptor</fullName>
    </recommendedName>
</protein>
<keyword evidence="2" id="KW-1133">Transmembrane helix</keyword>
<dbReference type="PANTHER" id="PTHR23128">
    <property type="entry name" value="SERPENTINE RECEPTOR, CLASS E (EPSILON)-RELATED"/>
    <property type="match status" value="1"/>
</dbReference>
<feature type="transmembrane region" description="Helical" evidence="2">
    <location>
        <begin position="12"/>
        <end position="34"/>
    </location>
</feature>
<dbReference type="GO" id="GO:0007606">
    <property type="term" value="P:sensory perception of chemical stimulus"/>
    <property type="evidence" value="ECO:0007669"/>
    <property type="project" value="InterPro"/>
</dbReference>
<keyword evidence="4" id="KW-1185">Reference proteome</keyword>
<feature type="transmembrane region" description="Helical" evidence="2">
    <location>
        <begin position="178"/>
        <end position="201"/>
    </location>
</feature>
<organism evidence="3 4">
    <name type="scientific">Pristionchus mayeri</name>
    <dbReference type="NCBI Taxonomy" id="1317129"/>
    <lineage>
        <taxon>Eukaryota</taxon>
        <taxon>Metazoa</taxon>
        <taxon>Ecdysozoa</taxon>
        <taxon>Nematoda</taxon>
        <taxon>Chromadorea</taxon>
        <taxon>Rhabditida</taxon>
        <taxon>Rhabditina</taxon>
        <taxon>Diplogasteromorpha</taxon>
        <taxon>Diplogasteroidea</taxon>
        <taxon>Neodiplogasteridae</taxon>
        <taxon>Pristionchus</taxon>
    </lineage>
</organism>
<feature type="non-terminal residue" evidence="3">
    <location>
        <position position="224"/>
    </location>
</feature>
<evidence type="ECO:0008006" key="5">
    <source>
        <dbReference type="Google" id="ProtNLM"/>
    </source>
</evidence>
<gene>
    <name evidence="3" type="ORF">PMAYCL1PPCAC_19855</name>
</gene>
<dbReference type="Proteomes" id="UP001328107">
    <property type="component" value="Unassembled WGS sequence"/>
</dbReference>
<sequence>QSSLFHPNLRRMVTFLLAHSYIHVVCRVPLILYITQMIHFDLSEDVGIVEIVVIVASLLRFYHGLTVLFLYCATVIERCFATIYIHNYETIRSIRISVVLRLSVIAISLFFAMDVTFAICEIFRKLEIACNPNLRISPFKASFYLYFYNRHRLKHVLKRPESYSLSLRYQLIENMRSFMFLQVISTVGVVGIGINTVIILIPQFSLYDDINARALCGAAFETLY</sequence>
<dbReference type="Pfam" id="PF03125">
    <property type="entry name" value="Sre"/>
    <property type="match status" value="1"/>
</dbReference>
<keyword evidence="2" id="KW-0472">Membrane</keyword>
<accession>A0AAN5CSK8</accession>
<proteinExistence type="inferred from homology"/>
<name>A0AAN5CSK8_9BILA</name>
<evidence type="ECO:0000313" key="3">
    <source>
        <dbReference type="EMBL" id="GMR49660.1"/>
    </source>
</evidence>
<evidence type="ECO:0000313" key="4">
    <source>
        <dbReference type="Proteomes" id="UP001328107"/>
    </source>
</evidence>
<dbReference type="AlphaFoldDB" id="A0AAN5CSK8"/>
<feature type="transmembrane region" description="Helical" evidence="2">
    <location>
        <begin position="98"/>
        <end position="119"/>
    </location>
</feature>
<dbReference type="PANTHER" id="PTHR23128:SF132">
    <property type="entry name" value="SERPENTINE RECEPTOR, CLASS E (EPSILON)-RELATED"/>
    <property type="match status" value="1"/>
</dbReference>
<comment type="caution">
    <text evidence="3">The sequence shown here is derived from an EMBL/GenBank/DDBJ whole genome shotgun (WGS) entry which is preliminary data.</text>
</comment>
<dbReference type="GO" id="GO:0016020">
    <property type="term" value="C:membrane"/>
    <property type="evidence" value="ECO:0007669"/>
    <property type="project" value="InterPro"/>
</dbReference>
<evidence type="ECO:0000256" key="2">
    <source>
        <dbReference type="SAM" id="Phobius"/>
    </source>
</evidence>
<feature type="non-terminal residue" evidence="3">
    <location>
        <position position="1"/>
    </location>
</feature>